<feature type="transmembrane region" description="Helical" evidence="8">
    <location>
        <begin position="32"/>
        <end position="55"/>
    </location>
</feature>
<comment type="subcellular location">
    <subcellularLocation>
        <location evidence="1">Endomembrane system</location>
        <topology evidence="1">Multi-pass membrane protein</topology>
    </subcellularLocation>
</comment>
<evidence type="ECO:0000313" key="10">
    <source>
        <dbReference type="EMBL" id="NWX64076.1"/>
    </source>
</evidence>
<keyword evidence="3" id="KW-0677">Repeat</keyword>
<keyword evidence="2 7" id="KW-0812">Transmembrane</keyword>
<keyword evidence="4 7" id="KW-1133">Transmembrane helix</keyword>
<evidence type="ECO:0000259" key="9">
    <source>
        <dbReference type="PROSITE" id="PS51751"/>
    </source>
</evidence>
<feature type="transmembrane region" description="Helical" evidence="8">
    <location>
        <begin position="138"/>
        <end position="158"/>
    </location>
</feature>
<feature type="transmembrane region" description="Helical" evidence="8">
    <location>
        <begin position="217"/>
        <end position="238"/>
    </location>
</feature>
<gene>
    <name evidence="10" type="primary">Tm6sf2</name>
    <name evidence="10" type="ORF">PROCAF_R05710</name>
</gene>
<evidence type="ECO:0000256" key="6">
    <source>
        <dbReference type="ARBA" id="ARBA00034760"/>
    </source>
</evidence>
<dbReference type="GO" id="GO:0033116">
    <property type="term" value="C:endoplasmic reticulum-Golgi intermediate compartment membrane"/>
    <property type="evidence" value="ECO:0007669"/>
    <property type="project" value="TreeGrafter"/>
</dbReference>
<dbReference type="InterPro" id="IPR047195">
    <property type="entry name" value="TM6SF1-like"/>
</dbReference>
<evidence type="ECO:0000256" key="2">
    <source>
        <dbReference type="ARBA" id="ARBA00022692"/>
    </source>
</evidence>
<evidence type="ECO:0000256" key="3">
    <source>
        <dbReference type="ARBA" id="ARBA00022737"/>
    </source>
</evidence>
<dbReference type="PANTHER" id="PTHR14568:SF9">
    <property type="entry name" value="TRANSMEMBRANE 6 SUPERFAMILY MEMBER 2"/>
    <property type="match status" value="1"/>
</dbReference>
<dbReference type="PANTHER" id="PTHR14568">
    <property type="entry name" value="TRANSMEMBRANE SUPERFAMILY 6 MEMBER 1/2"/>
    <property type="match status" value="1"/>
</dbReference>
<dbReference type="AlphaFoldDB" id="A0A7K6XY14"/>
<dbReference type="GO" id="GO:0005789">
    <property type="term" value="C:endoplasmic reticulum membrane"/>
    <property type="evidence" value="ECO:0007669"/>
    <property type="project" value="TreeGrafter"/>
</dbReference>
<feature type="transmembrane region" description="Helical" evidence="8">
    <location>
        <begin position="170"/>
        <end position="188"/>
    </location>
</feature>
<dbReference type="InterPro" id="IPR059044">
    <property type="entry name" value="TM_Tm6sf1/2"/>
</dbReference>
<dbReference type="InterPro" id="IPR033118">
    <property type="entry name" value="EXPERA"/>
</dbReference>
<feature type="non-terminal residue" evidence="10">
    <location>
        <position position="1"/>
    </location>
</feature>
<dbReference type="Pfam" id="PF05241">
    <property type="entry name" value="EBP"/>
    <property type="match status" value="1"/>
</dbReference>
<feature type="non-terminal residue" evidence="10">
    <location>
        <position position="374"/>
    </location>
</feature>
<dbReference type="CDD" id="cd21106">
    <property type="entry name" value="TM6SF1-like"/>
    <property type="match status" value="1"/>
</dbReference>
<sequence>MQLPAGTAALAAPLLALPVAFGVSAVTSLDPPALALAAILLLLGLVSLLILTGGIGLVQDPLFCVFVVFSFVSAVDLLIALEEDGIISGFTELYVREGDPHLRTAHGLLTCYWDGTVHYGLCLAMAGAAGHRKNYRGLGLFWLGSLLMSAVVFLLGNLIGKYSPELSPSFLLNLPYLLLLTWAGLRLFQQPRALPSLSPEKIAEEQRKPLYQRPQDLLLILILILTAAFTFFRGMVVLDCPADSCFDYTYLHEPYLRDPVGYPKVQMLIYLFYLLPFLLLAIYGLALPGCSWLPDWSLLFAGAVAQAQFAHLGSSLHSRTPFPYQTPDEALWTFLLSNVLYALGPQLLALRCLRSPAFFLPRAAPGLARAKKHQ</sequence>
<reference evidence="10 11" key="1">
    <citation type="submission" date="2019-09" db="EMBL/GenBank/DDBJ databases">
        <title>Bird 10,000 Genomes (B10K) Project - Family phase.</title>
        <authorList>
            <person name="Zhang G."/>
        </authorList>
    </citation>
    <scope>NUCLEOTIDE SEQUENCE [LARGE SCALE GENOMIC DNA]</scope>
    <source>
        <strain evidence="10">B10K-UC-030-53</strain>
    </source>
</reference>
<evidence type="ECO:0000256" key="5">
    <source>
        <dbReference type="ARBA" id="ARBA00023136"/>
    </source>
</evidence>
<evidence type="ECO:0000256" key="4">
    <source>
        <dbReference type="ARBA" id="ARBA00022989"/>
    </source>
</evidence>
<dbReference type="PROSITE" id="PS51751">
    <property type="entry name" value="EXPERA"/>
    <property type="match status" value="2"/>
</dbReference>
<protein>
    <submittedName>
        <fullName evidence="10">TM6S2 protein</fullName>
    </submittedName>
</protein>
<accession>A0A7K6XY14</accession>
<feature type="transmembrane region" description="Helical" evidence="8">
    <location>
        <begin position="62"/>
        <end position="81"/>
    </location>
</feature>
<feature type="domain" description="EXPERA" evidence="9">
    <location>
        <begin position="215"/>
        <end position="349"/>
    </location>
</feature>
<keyword evidence="11" id="KW-1185">Reference proteome</keyword>
<dbReference type="GO" id="GO:0019216">
    <property type="term" value="P:regulation of lipid metabolic process"/>
    <property type="evidence" value="ECO:0007669"/>
    <property type="project" value="TreeGrafter"/>
</dbReference>
<comment type="caution">
    <text evidence="10">The sequence shown here is derived from an EMBL/GenBank/DDBJ whole genome shotgun (WGS) entry which is preliminary data.</text>
</comment>
<dbReference type="EMBL" id="VZSE01012039">
    <property type="protein sequence ID" value="NWX64076.1"/>
    <property type="molecule type" value="Genomic_DNA"/>
</dbReference>
<name>A0A7K6XY14_9PASE</name>
<dbReference type="GO" id="GO:0055088">
    <property type="term" value="P:lipid homeostasis"/>
    <property type="evidence" value="ECO:0007669"/>
    <property type="project" value="TreeGrafter"/>
</dbReference>
<keyword evidence="5 7" id="KW-0472">Membrane</keyword>
<evidence type="ECO:0000256" key="1">
    <source>
        <dbReference type="ARBA" id="ARBA00004127"/>
    </source>
</evidence>
<feature type="domain" description="EXPERA" evidence="9">
    <location>
        <begin position="59"/>
        <end position="184"/>
    </location>
</feature>
<feature type="transmembrane region" description="Helical" evidence="8">
    <location>
        <begin position="105"/>
        <end position="126"/>
    </location>
</feature>
<feature type="transmembrane region" description="Helical" evidence="8">
    <location>
        <begin position="267"/>
        <end position="286"/>
    </location>
</feature>
<proteinExistence type="inferred from homology"/>
<comment type="similarity">
    <text evidence="6">Belongs to the TM6SF family.</text>
</comment>
<evidence type="ECO:0000256" key="8">
    <source>
        <dbReference type="SAM" id="Phobius"/>
    </source>
</evidence>
<organism evidence="10 11">
    <name type="scientific">Promerops cafer</name>
    <name type="common">Cape sugarbird</name>
    <dbReference type="NCBI Taxonomy" id="254652"/>
    <lineage>
        <taxon>Eukaryota</taxon>
        <taxon>Metazoa</taxon>
        <taxon>Chordata</taxon>
        <taxon>Craniata</taxon>
        <taxon>Vertebrata</taxon>
        <taxon>Euteleostomi</taxon>
        <taxon>Archelosauria</taxon>
        <taxon>Archosauria</taxon>
        <taxon>Dinosauria</taxon>
        <taxon>Saurischia</taxon>
        <taxon>Theropoda</taxon>
        <taxon>Coelurosauria</taxon>
        <taxon>Aves</taxon>
        <taxon>Neognathae</taxon>
        <taxon>Neoaves</taxon>
        <taxon>Telluraves</taxon>
        <taxon>Australaves</taxon>
        <taxon>Passeriformes</taxon>
        <taxon>Passeroidea</taxon>
        <taxon>Nectariniidae</taxon>
        <taxon>Promerops</taxon>
    </lineage>
</organism>
<evidence type="ECO:0000256" key="7">
    <source>
        <dbReference type="PROSITE-ProRule" id="PRU01087"/>
    </source>
</evidence>
<dbReference type="Pfam" id="PF26083">
    <property type="entry name" value="TM_Tm6sf2"/>
    <property type="match status" value="1"/>
</dbReference>
<dbReference type="Proteomes" id="UP000587587">
    <property type="component" value="Unassembled WGS sequence"/>
</dbReference>
<evidence type="ECO:0000313" key="11">
    <source>
        <dbReference type="Proteomes" id="UP000587587"/>
    </source>
</evidence>